<proteinExistence type="predicted"/>
<sequence>NEFIDKLFLRLDDEEKKILHTIIEYKGKDLEIVLQEINSLMDKRYLSDLKNFKLREPL</sequence>
<protein>
    <submittedName>
        <fullName evidence="1">Uncharacterized protein</fullName>
    </submittedName>
</protein>
<accession>X1DWY7</accession>
<evidence type="ECO:0000313" key="1">
    <source>
        <dbReference type="EMBL" id="GAH25496.1"/>
    </source>
</evidence>
<reference evidence="1" key="1">
    <citation type="journal article" date="2014" name="Front. Microbiol.">
        <title>High frequency of phylogenetically diverse reductive dehalogenase-homologous genes in deep subseafloor sedimentary metagenomes.</title>
        <authorList>
            <person name="Kawai M."/>
            <person name="Futagami T."/>
            <person name="Toyoda A."/>
            <person name="Takaki Y."/>
            <person name="Nishi S."/>
            <person name="Hori S."/>
            <person name="Arai W."/>
            <person name="Tsubouchi T."/>
            <person name="Morono Y."/>
            <person name="Uchiyama I."/>
            <person name="Ito T."/>
            <person name="Fujiyama A."/>
            <person name="Inagaki F."/>
            <person name="Takami H."/>
        </authorList>
    </citation>
    <scope>NUCLEOTIDE SEQUENCE</scope>
    <source>
        <strain evidence="1">Expedition CK06-06</strain>
    </source>
</reference>
<comment type="caution">
    <text evidence="1">The sequence shown here is derived from an EMBL/GenBank/DDBJ whole genome shotgun (WGS) entry which is preliminary data.</text>
</comment>
<dbReference type="EMBL" id="BARU01003608">
    <property type="protein sequence ID" value="GAH25496.1"/>
    <property type="molecule type" value="Genomic_DNA"/>
</dbReference>
<gene>
    <name evidence="1" type="ORF">S03H2_07715</name>
</gene>
<organism evidence="1">
    <name type="scientific">marine sediment metagenome</name>
    <dbReference type="NCBI Taxonomy" id="412755"/>
    <lineage>
        <taxon>unclassified sequences</taxon>
        <taxon>metagenomes</taxon>
        <taxon>ecological metagenomes</taxon>
    </lineage>
</organism>
<feature type="non-terminal residue" evidence="1">
    <location>
        <position position="1"/>
    </location>
</feature>
<name>X1DWY7_9ZZZZ</name>
<dbReference type="AlphaFoldDB" id="X1DWY7"/>